<evidence type="ECO:0000256" key="4">
    <source>
        <dbReference type="ARBA" id="ARBA00012780"/>
    </source>
</evidence>
<comment type="function">
    <text evidence="12">Glucanases play a role in cell expansion during growth, in cell-cell fusion during mating, and in spore release during sporulation. This enzyme may be involved in beta-glucan degradation. Active on laminarin and lichenan.</text>
</comment>
<keyword evidence="6 15" id="KW-0378">Hydrolase</keyword>
<keyword evidence="9" id="KW-0119">Carbohydrate metabolism</keyword>
<evidence type="ECO:0000256" key="14">
    <source>
        <dbReference type="ARBA" id="ARBA00043078"/>
    </source>
</evidence>
<keyword evidence="5" id="KW-1003">Cell membrane</keyword>
<dbReference type="GO" id="GO:0042973">
    <property type="term" value="F:glucan endo-1,3-beta-D-glucosidase activity"/>
    <property type="evidence" value="ECO:0007669"/>
    <property type="project" value="UniProtKB-EC"/>
</dbReference>
<dbReference type="EMBL" id="NBII01000009">
    <property type="protein sequence ID" value="PAV15692.1"/>
    <property type="molecule type" value="Genomic_DNA"/>
</dbReference>
<evidence type="ECO:0000256" key="5">
    <source>
        <dbReference type="ARBA" id="ARBA00022475"/>
    </source>
</evidence>
<evidence type="ECO:0000256" key="2">
    <source>
        <dbReference type="ARBA" id="ARBA00004401"/>
    </source>
</evidence>
<comment type="catalytic activity">
    <reaction evidence="1">
        <text>Hydrolysis of (1-&gt;3)-beta-D-glucosidic linkages in (1-&gt;3)-beta-D-glucans.</text>
        <dbReference type="EC" id="3.2.1.39"/>
    </reaction>
</comment>
<evidence type="ECO:0000256" key="3">
    <source>
        <dbReference type="ARBA" id="ARBA00008773"/>
    </source>
</evidence>
<dbReference type="GO" id="GO:0000272">
    <property type="term" value="P:polysaccharide catabolic process"/>
    <property type="evidence" value="ECO:0007669"/>
    <property type="project" value="UniProtKB-KW"/>
</dbReference>
<dbReference type="GO" id="GO:0005576">
    <property type="term" value="C:extracellular region"/>
    <property type="evidence" value="ECO:0007669"/>
    <property type="project" value="TreeGrafter"/>
</dbReference>
<comment type="caution">
    <text evidence="15">The sequence shown here is derived from an EMBL/GenBank/DDBJ whole genome shotgun (WGS) entry which is preliminary data.</text>
</comment>
<keyword evidence="7" id="KW-0472">Membrane</keyword>
<protein>
    <recommendedName>
        <fullName evidence="4">glucan endo-1,3-beta-D-glucosidase</fullName>
        <ecNumber evidence="4">3.2.1.39</ecNumber>
    </recommendedName>
    <alternativeName>
        <fullName evidence="14">Endo-1,3-beta-glucanase btgC</fullName>
    </alternativeName>
    <alternativeName>
        <fullName evidence="13">Laminarinase btgC</fullName>
    </alternativeName>
</protein>
<keyword evidence="10" id="KW-0961">Cell wall biogenesis/degradation</keyword>
<dbReference type="InterPro" id="IPR050732">
    <property type="entry name" value="Beta-glucan_modifiers"/>
</dbReference>
<comment type="subcellular location">
    <subcellularLocation>
        <location evidence="2">Cell membrane</location>
        <topology evidence="2">Single-pass type II membrane protein</topology>
    </subcellularLocation>
</comment>
<comment type="similarity">
    <text evidence="3">Belongs to the glycosyl hydrolase 17 family.</text>
</comment>
<evidence type="ECO:0000256" key="6">
    <source>
        <dbReference type="ARBA" id="ARBA00022801"/>
    </source>
</evidence>
<accession>A0A286U802</accession>
<keyword evidence="11" id="KW-0624">Polysaccharide degradation</keyword>
<dbReference type="AlphaFoldDB" id="A0A286U802"/>
<dbReference type="PANTHER" id="PTHR16631:SF17">
    <property type="entry name" value="GLUCAN ENDO-1,3-BETA-GLUCOSIDASE BTGC"/>
    <property type="match status" value="1"/>
</dbReference>
<dbReference type="EC" id="3.2.1.39" evidence="4"/>
<evidence type="ECO:0000256" key="11">
    <source>
        <dbReference type="ARBA" id="ARBA00023326"/>
    </source>
</evidence>
<dbReference type="SUPFAM" id="SSF51445">
    <property type="entry name" value="(Trans)glycosidases"/>
    <property type="match status" value="1"/>
</dbReference>
<proteinExistence type="inferred from homology"/>
<name>A0A286U802_9AGAM</name>
<dbReference type="GO" id="GO:0009277">
    <property type="term" value="C:fungal-type cell wall"/>
    <property type="evidence" value="ECO:0007669"/>
    <property type="project" value="TreeGrafter"/>
</dbReference>
<dbReference type="PANTHER" id="PTHR16631">
    <property type="entry name" value="GLUCAN 1,3-BETA-GLUCOSIDASE"/>
    <property type="match status" value="1"/>
</dbReference>
<dbReference type="FunCoup" id="A0A286U802">
    <property type="interactions" value="30"/>
</dbReference>
<evidence type="ECO:0000256" key="8">
    <source>
        <dbReference type="ARBA" id="ARBA00023180"/>
    </source>
</evidence>
<dbReference type="GO" id="GO:0009986">
    <property type="term" value="C:cell surface"/>
    <property type="evidence" value="ECO:0007669"/>
    <property type="project" value="TreeGrafter"/>
</dbReference>
<gene>
    <name evidence="15" type="ORF">PNOK_0855000</name>
</gene>
<dbReference type="Gene3D" id="3.20.20.80">
    <property type="entry name" value="Glycosidases"/>
    <property type="match status" value="1"/>
</dbReference>
<dbReference type="GO" id="GO:0071555">
    <property type="term" value="P:cell wall organization"/>
    <property type="evidence" value="ECO:0007669"/>
    <property type="project" value="UniProtKB-KW"/>
</dbReference>
<dbReference type="GO" id="GO:0005886">
    <property type="term" value="C:plasma membrane"/>
    <property type="evidence" value="ECO:0007669"/>
    <property type="project" value="UniProtKB-SubCell"/>
</dbReference>
<evidence type="ECO:0000256" key="1">
    <source>
        <dbReference type="ARBA" id="ARBA00000382"/>
    </source>
</evidence>
<evidence type="ECO:0000256" key="13">
    <source>
        <dbReference type="ARBA" id="ARBA00042373"/>
    </source>
</evidence>
<evidence type="ECO:0000313" key="16">
    <source>
        <dbReference type="Proteomes" id="UP000217199"/>
    </source>
</evidence>
<evidence type="ECO:0000313" key="15">
    <source>
        <dbReference type="EMBL" id="PAV15692.1"/>
    </source>
</evidence>
<evidence type="ECO:0000256" key="10">
    <source>
        <dbReference type="ARBA" id="ARBA00023316"/>
    </source>
</evidence>
<reference evidence="15 16" key="1">
    <citation type="journal article" date="2017" name="Mol. Ecol.">
        <title>Comparative and population genomic landscape of Phellinus noxius: A hypervariable fungus causing root rot in trees.</title>
        <authorList>
            <person name="Chung C.L."/>
            <person name="Lee T.J."/>
            <person name="Akiba M."/>
            <person name="Lee H.H."/>
            <person name="Kuo T.H."/>
            <person name="Liu D."/>
            <person name="Ke H.M."/>
            <person name="Yokoi T."/>
            <person name="Roa M.B."/>
            <person name="Lu M.J."/>
            <person name="Chang Y.Y."/>
            <person name="Ann P.J."/>
            <person name="Tsai J.N."/>
            <person name="Chen C.Y."/>
            <person name="Tzean S.S."/>
            <person name="Ota Y."/>
            <person name="Hattori T."/>
            <person name="Sahashi N."/>
            <person name="Liou R.F."/>
            <person name="Kikuchi T."/>
            <person name="Tsai I.J."/>
        </authorList>
    </citation>
    <scope>NUCLEOTIDE SEQUENCE [LARGE SCALE GENOMIC DNA]</scope>
    <source>
        <strain evidence="15 16">FFPRI411160</strain>
    </source>
</reference>
<dbReference type="InterPro" id="IPR017853">
    <property type="entry name" value="GH"/>
</dbReference>
<dbReference type="Proteomes" id="UP000217199">
    <property type="component" value="Unassembled WGS sequence"/>
</dbReference>
<keyword evidence="8" id="KW-0325">Glycoprotein</keyword>
<sequence length="293" mass="32446">MEAVKTMYGFQGFVYSIDSCPSRDQAANDFKTMKSIGAGNVITFGLCDKGTNATYYGDILGAASDAQIHIIPLVWTLLDNGQDFKTKAVPIMNAVMEAVKKDPTHVLAVSLGDEPLYDNDAGSPDELAKYILSMKNEFKEAGLDIPISISDMAYGWESSGDISSMANAVDFFMINNFPYFSQNAKFGGDDIAWNNFIKDIEYFEGIANGKPLLVTQTGWPSNKELFGPNSKNIEVNVNSEQAFWELLDSQCSSYFKVKNIGWMWRSFNDELSGWGAFDSDGKQKWELKANSSC</sequence>
<organism evidence="15 16">
    <name type="scientific">Pyrrhoderma noxium</name>
    <dbReference type="NCBI Taxonomy" id="2282107"/>
    <lineage>
        <taxon>Eukaryota</taxon>
        <taxon>Fungi</taxon>
        <taxon>Dikarya</taxon>
        <taxon>Basidiomycota</taxon>
        <taxon>Agaricomycotina</taxon>
        <taxon>Agaricomycetes</taxon>
        <taxon>Hymenochaetales</taxon>
        <taxon>Hymenochaetaceae</taxon>
        <taxon>Pyrrhoderma</taxon>
    </lineage>
</organism>
<evidence type="ECO:0000256" key="12">
    <source>
        <dbReference type="ARBA" id="ARBA00037649"/>
    </source>
</evidence>
<keyword evidence="16" id="KW-1185">Reference proteome</keyword>
<dbReference type="OrthoDB" id="77201at2759"/>
<evidence type="ECO:0000256" key="9">
    <source>
        <dbReference type="ARBA" id="ARBA00023277"/>
    </source>
</evidence>
<dbReference type="InParanoid" id="A0A286U802"/>
<evidence type="ECO:0000256" key="7">
    <source>
        <dbReference type="ARBA" id="ARBA00023136"/>
    </source>
</evidence>